<keyword evidence="2" id="KW-1185">Reference proteome</keyword>
<dbReference type="AlphaFoldDB" id="A0A918QU85"/>
<dbReference type="Proteomes" id="UP000636004">
    <property type="component" value="Unassembled WGS sequence"/>
</dbReference>
<accession>A0A918QU85</accession>
<comment type="caution">
    <text evidence="1">The sequence shown here is derived from an EMBL/GenBank/DDBJ whole genome shotgun (WGS) entry which is preliminary data.</text>
</comment>
<name>A0A918QU85_9FLAO</name>
<gene>
    <name evidence="1" type="ORF">GCM10007028_07030</name>
</gene>
<evidence type="ECO:0000313" key="1">
    <source>
        <dbReference type="EMBL" id="GGZ72598.1"/>
    </source>
</evidence>
<organism evidence="1 2">
    <name type="scientific">Algibacter mikhailovii</name>
    <dbReference type="NCBI Taxonomy" id="425498"/>
    <lineage>
        <taxon>Bacteria</taxon>
        <taxon>Pseudomonadati</taxon>
        <taxon>Bacteroidota</taxon>
        <taxon>Flavobacteriia</taxon>
        <taxon>Flavobacteriales</taxon>
        <taxon>Flavobacteriaceae</taxon>
        <taxon>Algibacter</taxon>
    </lineage>
</organism>
<sequence>MRNFGLVKKLNNEGLSAKQIQEYLMSQNILVAVLERTSAIKLPSSSQKKSSFFSVLRNVFTKTKDEPLNNGKFKPLELKFNIDLNESKLHKSYSTEFRTELFYYISSLNKNLINSQFQLLSRSFNNKIEVHSNQSKIDEIIKKSFIGVYREIVGQYSSLENEKLETADEIHERKPYFFYLNKKQKVIIDRIEEYPILIDSYLDGDENLIRKELLSTCKIIQDIIDFNYRYKFLVALNKKYNIENANEVIIDEIYHKVYNEYSSLFASIDAVIYAYDKINGFTEYIPSNASALYYALFESNLISKNKTEYQRYLLKIHNVKFGKIRKDSSPGLTPFKKRFNDFNKEISVHFPSDNR</sequence>
<reference evidence="1" key="1">
    <citation type="journal article" date="2014" name="Int. J. Syst. Evol. Microbiol.">
        <title>Complete genome sequence of Corynebacterium casei LMG S-19264T (=DSM 44701T), isolated from a smear-ripened cheese.</title>
        <authorList>
            <consortium name="US DOE Joint Genome Institute (JGI-PGF)"/>
            <person name="Walter F."/>
            <person name="Albersmeier A."/>
            <person name="Kalinowski J."/>
            <person name="Ruckert C."/>
        </authorList>
    </citation>
    <scope>NUCLEOTIDE SEQUENCE</scope>
    <source>
        <strain evidence="1">KCTC 12710</strain>
    </source>
</reference>
<reference evidence="1" key="2">
    <citation type="submission" date="2020-09" db="EMBL/GenBank/DDBJ databases">
        <authorList>
            <person name="Sun Q."/>
            <person name="Kim S."/>
        </authorList>
    </citation>
    <scope>NUCLEOTIDE SEQUENCE</scope>
    <source>
        <strain evidence="1">KCTC 12710</strain>
    </source>
</reference>
<dbReference type="EMBL" id="BMWZ01000002">
    <property type="protein sequence ID" value="GGZ72598.1"/>
    <property type="molecule type" value="Genomic_DNA"/>
</dbReference>
<dbReference type="RefSeq" id="WP_189359398.1">
    <property type="nucleotide sequence ID" value="NZ_BMWZ01000002.1"/>
</dbReference>
<proteinExistence type="predicted"/>
<protein>
    <submittedName>
        <fullName evidence="1">Uncharacterized protein</fullName>
    </submittedName>
</protein>
<evidence type="ECO:0000313" key="2">
    <source>
        <dbReference type="Proteomes" id="UP000636004"/>
    </source>
</evidence>